<dbReference type="EMBL" id="JAIWYP010000009">
    <property type="protein sequence ID" value="KAH3778975.1"/>
    <property type="molecule type" value="Genomic_DNA"/>
</dbReference>
<reference evidence="1" key="2">
    <citation type="submission" date="2020-11" db="EMBL/GenBank/DDBJ databases">
        <authorList>
            <person name="McCartney M.A."/>
            <person name="Auch B."/>
            <person name="Kono T."/>
            <person name="Mallez S."/>
            <person name="Becker A."/>
            <person name="Gohl D.M."/>
            <person name="Silverstein K.A.T."/>
            <person name="Koren S."/>
            <person name="Bechman K.B."/>
            <person name="Herman A."/>
            <person name="Abrahante J.E."/>
            <person name="Garbe J."/>
        </authorList>
    </citation>
    <scope>NUCLEOTIDE SEQUENCE</scope>
    <source>
        <strain evidence="1">Duluth1</strain>
        <tissue evidence="1">Whole animal</tissue>
    </source>
</reference>
<sequence>MFLRFLVVPKSADLSIEDILSYELCPHFLDLFKAKNTLCKEDKPQVIQSTRDLAVNVLSEAVPNCIPE</sequence>
<dbReference type="AlphaFoldDB" id="A0A9D4EG84"/>
<name>A0A9D4EG84_DREPO</name>
<organism evidence="1 2">
    <name type="scientific">Dreissena polymorpha</name>
    <name type="common">Zebra mussel</name>
    <name type="synonym">Mytilus polymorpha</name>
    <dbReference type="NCBI Taxonomy" id="45954"/>
    <lineage>
        <taxon>Eukaryota</taxon>
        <taxon>Metazoa</taxon>
        <taxon>Spiralia</taxon>
        <taxon>Lophotrochozoa</taxon>
        <taxon>Mollusca</taxon>
        <taxon>Bivalvia</taxon>
        <taxon>Autobranchia</taxon>
        <taxon>Heteroconchia</taxon>
        <taxon>Euheterodonta</taxon>
        <taxon>Imparidentia</taxon>
        <taxon>Neoheterodontei</taxon>
        <taxon>Myida</taxon>
        <taxon>Dreissenoidea</taxon>
        <taxon>Dreissenidae</taxon>
        <taxon>Dreissena</taxon>
    </lineage>
</organism>
<protein>
    <submittedName>
        <fullName evidence="1">Uncharacterized protein</fullName>
    </submittedName>
</protein>
<evidence type="ECO:0000313" key="2">
    <source>
        <dbReference type="Proteomes" id="UP000828390"/>
    </source>
</evidence>
<comment type="caution">
    <text evidence="1">The sequence shown here is derived from an EMBL/GenBank/DDBJ whole genome shotgun (WGS) entry which is preliminary data.</text>
</comment>
<evidence type="ECO:0000313" key="1">
    <source>
        <dbReference type="EMBL" id="KAH3778975.1"/>
    </source>
</evidence>
<dbReference type="Proteomes" id="UP000828390">
    <property type="component" value="Unassembled WGS sequence"/>
</dbReference>
<reference evidence="1" key="1">
    <citation type="journal article" date="2019" name="bioRxiv">
        <title>The Genome of the Zebra Mussel, Dreissena polymorpha: A Resource for Invasive Species Research.</title>
        <authorList>
            <person name="McCartney M.A."/>
            <person name="Auch B."/>
            <person name="Kono T."/>
            <person name="Mallez S."/>
            <person name="Zhang Y."/>
            <person name="Obille A."/>
            <person name="Becker A."/>
            <person name="Abrahante J.E."/>
            <person name="Garbe J."/>
            <person name="Badalamenti J.P."/>
            <person name="Herman A."/>
            <person name="Mangelson H."/>
            <person name="Liachko I."/>
            <person name="Sullivan S."/>
            <person name="Sone E.D."/>
            <person name="Koren S."/>
            <person name="Silverstein K.A.T."/>
            <person name="Beckman K.B."/>
            <person name="Gohl D.M."/>
        </authorList>
    </citation>
    <scope>NUCLEOTIDE SEQUENCE</scope>
    <source>
        <strain evidence="1">Duluth1</strain>
        <tissue evidence="1">Whole animal</tissue>
    </source>
</reference>
<accession>A0A9D4EG84</accession>
<proteinExistence type="predicted"/>
<keyword evidence="2" id="KW-1185">Reference proteome</keyword>
<gene>
    <name evidence="1" type="ORF">DPMN_180454</name>
</gene>